<dbReference type="Proteomes" id="UP000007799">
    <property type="component" value="Unassembled WGS sequence"/>
</dbReference>
<evidence type="ECO:0000256" key="10">
    <source>
        <dbReference type="SAM" id="MobiDB-lite"/>
    </source>
</evidence>
<dbReference type="PANTHER" id="PTHR43979:SF1">
    <property type="entry name" value="PRE-MRNA-PROCESSING FACTOR 17"/>
    <property type="match status" value="1"/>
</dbReference>
<dbReference type="OMA" id="VQVYDHH"/>
<dbReference type="PRINTS" id="PR00320">
    <property type="entry name" value="GPROTEINBRPT"/>
</dbReference>
<feature type="repeat" description="WD" evidence="9">
    <location>
        <begin position="303"/>
        <end position="344"/>
    </location>
</feature>
<dbReference type="InterPro" id="IPR001680">
    <property type="entry name" value="WD40_rpt"/>
</dbReference>
<dbReference type="PANTHER" id="PTHR43979">
    <property type="entry name" value="PRE-MRNA-PROCESSING FACTOR 17"/>
    <property type="match status" value="1"/>
</dbReference>
<feature type="repeat" description="WD" evidence="9">
    <location>
        <begin position="521"/>
        <end position="554"/>
    </location>
</feature>
<evidence type="ECO:0000313" key="12">
    <source>
        <dbReference type="Proteomes" id="UP000007799"/>
    </source>
</evidence>
<dbReference type="SUPFAM" id="SSF50978">
    <property type="entry name" value="WD40 repeat-like"/>
    <property type="match status" value="1"/>
</dbReference>
<dbReference type="GO" id="GO:0071013">
    <property type="term" value="C:catalytic step 2 spliceosome"/>
    <property type="evidence" value="ECO:0007669"/>
    <property type="project" value="InterPro"/>
</dbReference>
<dbReference type="PROSITE" id="PS00678">
    <property type="entry name" value="WD_REPEATS_1"/>
    <property type="match status" value="1"/>
</dbReference>
<feature type="compositionally biased region" description="Basic residues" evidence="10">
    <location>
        <begin position="145"/>
        <end position="154"/>
    </location>
</feature>
<dbReference type="AlphaFoldDB" id="F2U594"/>
<dbReference type="InterPro" id="IPR032847">
    <property type="entry name" value="PRPF17"/>
</dbReference>
<dbReference type="Pfam" id="PF00400">
    <property type="entry name" value="WD40"/>
    <property type="match status" value="6"/>
</dbReference>
<dbReference type="InterPro" id="IPR036322">
    <property type="entry name" value="WD40_repeat_dom_sf"/>
</dbReference>
<accession>F2U594</accession>
<dbReference type="PROSITE" id="PS50082">
    <property type="entry name" value="WD_REPEATS_2"/>
    <property type="match status" value="5"/>
</dbReference>
<evidence type="ECO:0000256" key="2">
    <source>
        <dbReference type="ARBA" id="ARBA00022574"/>
    </source>
</evidence>
<evidence type="ECO:0000256" key="8">
    <source>
        <dbReference type="ARBA" id="ARBA00068146"/>
    </source>
</evidence>
<evidence type="ECO:0000256" key="7">
    <source>
        <dbReference type="ARBA" id="ARBA00023242"/>
    </source>
</evidence>
<feature type="compositionally biased region" description="Basic and acidic residues" evidence="10">
    <location>
        <begin position="204"/>
        <end position="216"/>
    </location>
</feature>
<keyword evidence="5" id="KW-0677">Repeat</keyword>
<comment type="subcellular location">
    <subcellularLocation>
        <location evidence="1">Nucleus</location>
    </subcellularLocation>
</comment>
<dbReference type="STRING" id="946362.F2U594"/>
<dbReference type="FunCoup" id="F2U594">
    <property type="interactions" value="1262"/>
</dbReference>
<evidence type="ECO:0000313" key="11">
    <source>
        <dbReference type="EMBL" id="EGD82810.1"/>
    </source>
</evidence>
<dbReference type="RefSeq" id="XP_004996045.1">
    <property type="nucleotide sequence ID" value="XM_004995988.1"/>
</dbReference>
<feature type="repeat" description="WD" evidence="9">
    <location>
        <begin position="259"/>
        <end position="301"/>
    </location>
</feature>
<dbReference type="InParanoid" id="F2U594"/>
<evidence type="ECO:0000256" key="5">
    <source>
        <dbReference type="ARBA" id="ARBA00022737"/>
    </source>
</evidence>
<feature type="region of interest" description="Disordered" evidence="10">
    <location>
        <begin position="130"/>
        <end position="165"/>
    </location>
</feature>
<dbReference type="OrthoDB" id="10257301at2759"/>
<evidence type="ECO:0000256" key="4">
    <source>
        <dbReference type="ARBA" id="ARBA00022728"/>
    </source>
</evidence>
<dbReference type="GO" id="GO:0000398">
    <property type="term" value="P:mRNA splicing, via spliceosome"/>
    <property type="evidence" value="ECO:0007669"/>
    <property type="project" value="InterPro"/>
</dbReference>
<proteinExistence type="predicted"/>
<evidence type="ECO:0000256" key="6">
    <source>
        <dbReference type="ARBA" id="ARBA00023187"/>
    </source>
</evidence>
<dbReference type="PROSITE" id="PS50294">
    <property type="entry name" value="WD_REPEATS_REGION"/>
    <property type="match status" value="4"/>
</dbReference>
<dbReference type="CDD" id="cd00200">
    <property type="entry name" value="WD40"/>
    <property type="match status" value="1"/>
</dbReference>
<dbReference type="GeneID" id="16076631"/>
<dbReference type="EMBL" id="GL832961">
    <property type="protein sequence ID" value="EGD82810.1"/>
    <property type="molecule type" value="Genomic_DNA"/>
</dbReference>
<sequence>MSLVDYSSSSDEDTDAPSVKMPKTLNAAPHVPSRAADSSLIHIHPDKKEIAYNPKYDELYAPQVGPANVFKSPGQQMKKNTFTGYIEEGDMSAFQFDNQRLTFQSMGYAVDPSVSTHVASQRFIGDVSSASAKQGATLATGQASRSRRRRKKKGNPGDIDDYMGPWADFEGETRVAKPSEEQMAVLDEYAKKRKGEQGDASLDEAQKAKKEAKEHSTLHIKDAYDYQGRSFLHPPQHEGIKYGEAPAKCFLPKKLIHTWPGHPKGVAAIRFFPVSAHLLLSAGMDGKIKLWEVYGQRRLIRTYHGHTAGVRDIAFNNDGTRFLSCGYDKLIRLWDTETGECLGHFTNRHVPYCVKFHPSEDKQHLFVAGTSDKKIICWDTNTGDIVQEYDRHLGAVNTITFVEEGRRMVTTSDDKSMRVWEWDIPVDIKYIADPSMHSMPSVAVHPNGKYMVAQSLDNQMLVFGARDRFRQNRKKIFKGHVIAGYACGVHFSPDGTYVVSGDAYGNLCIWDWRTTKLYTKLKAHDKVCIDVAWNPNETSKVATASWDGSIKYWD</sequence>
<feature type="compositionally biased region" description="Polar residues" evidence="10">
    <location>
        <begin position="130"/>
        <end position="143"/>
    </location>
</feature>
<feature type="repeat" description="WD" evidence="9">
    <location>
        <begin position="389"/>
        <end position="421"/>
    </location>
</feature>
<evidence type="ECO:0000256" key="3">
    <source>
        <dbReference type="ARBA" id="ARBA00022664"/>
    </source>
</evidence>
<dbReference type="InterPro" id="IPR015943">
    <property type="entry name" value="WD40/YVTN_repeat-like_dom_sf"/>
</dbReference>
<organism evidence="12">
    <name type="scientific">Salpingoeca rosetta (strain ATCC 50818 / BSB-021)</name>
    <dbReference type="NCBI Taxonomy" id="946362"/>
    <lineage>
        <taxon>Eukaryota</taxon>
        <taxon>Choanoflagellata</taxon>
        <taxon>Craspedida</taxon>
        <taxon>Salpingoecidae</taxon>
        <taxon>Salpingoeca</taxon>
    </lineage>
</organism>
<keyword evidence="6" id="KW-0508">mRNA splicing</keyword>
<feature type="region of interest" description="Disordered" evidence="10">
    <location>
        <begin position="192"/>
        <end position="216"/>
    </location>
</feature>
<dbReference type="eggNOG" id="KOG0282">
    <property type="taxonomic scope" value="Eukaryota"/>
</dbReference>
<reference evidence="11" key="1">
    <citation type="submission" date="2009-08" db="EMBL/GenBank/DDBJ databases">
        <title>Annotation of Salpingoeca rosetta.</title>
        <authorList>
            <consortium name="The Broad Institute Genome Sequencing Platform"/>
            <person name="Russ C."/>
            <person name="Cuomo C."/>
            <person name="Burger G."/>
            <person name="Gray M.W."/>
            <person name="Holland P.W.H."/>
            <person name="King N."/>
            <person name="Lang F.B.F."/>
            <person name="Roger A.J."/>
            <person name="Ruiz-Trillo I."/>
            <person name="Young S.K."/>
            <person name="Zeng Q."/>
            <person name="Gargeya S."/>
            <person name="Alvarado L."/>
            <person name="Berlin A."/>
            <person name="Chapman S.B."/>
            <person name="Chen Z."/>
            <person name="Freedman E."/>
            <person name="Gellesch M."/>
            <person name="Goldberg J."/>
            <person name="Griggs A."/>
            <person name="Gujja S."/>
            <person name="Heilman E."/>
            <person name="Heiman D."/>
            <person name="Howarth C."/>
            <person name="Mehta T."/>
            <person name="Neiman D."/>
            <person name="Pearson M."/>
            <person name="Roberts A."/>
            <person name="Saif S."/>
            <person name="Shea T."/>
            <person name="Shenoy N."/>
            <person name="Sisk P."/>
            <person name="Stolte C."/>
            <person name="Sykes S."/>
            <person name="White J."/>
            <person name="Yandava C."/>
            <person name="Haas B."/>
            <person name="Nusbaum C."/>
            <person name="Birren B."/>
        </authorList>
    </citation>
    <scope>NUCLEOTIDE SEQUENCE [LARGE SCALE GENOMIC DNA]</scope>
    <source>
        <strain evidence="11">ATCC 50818</strain>
    </source>
</reference>
<dbReference type="KEGG" id="sre:PTSG_12027"/>
<gene>
    <name evidence="11" type="ORF">PTSG_12027</name>
</gene>
<dbReference type="InterPro" id="IPR020472">
    <property type="entry name" value="WD40_PAC1"/>
</dbReference>
<keyword evidence="12" id="KW-1185">Reference proteome</keyword>
<evidence type="ECO:0000256" key="1">
    <source>
        <dbReference type="ARBA" id="ARBA00004123"/>
    </source>
</evidence>
<evidence type="ECO:0000256" key="9">
    <source>
        <dbReference type="PROSITE-ProRule" id="PRU00221"/>
    </source>
</evidence>
<dbReference type="GO" id="GO:0003729">
    <property type="term" value="F:mRNA binding"/>
    <property type="evidence" value="ECO:0007669"/>
    <property type="project" value="TreeGrafter"/>
</dbReference>
<protein>
    <recommendedName>
        <fullName evidence="8">Pre-mRNA-processing factor 17</fullName>
    </recommendedName>
</protein>
<keyword evidence="2 9" id="KW-0853">WD repeat</keyword>
<name>F2U594_SALR5</name>
<dbReference type="Gene3D" id="2.130.10.10">
    <property type="entry name" value="YVTN repeat-like/Quinoprotein amine dehydrogenase"/>
    <property type="match status" value="1"/>
</dbReference>
<dbReference type="InterPro" id="IPR019775">
    <property type="entry name" value="WD40_repeat_CS"/>
</dbReference>
<feature type="repeat" description="WD" evidence="9">
    <location>
        <begin position="489"/>
        <end position="520"/>
    </location>
</feature>
<keyword evidence="3" id="KW-0507">mRNA processing</keyword>
<keyword evidence="7" id="KW-0539">Nucleus</keyword>
<feature type="region of interest" description="Disordered" evidence="10">
    <location>
        <begin position="1"/>
        <end position="36"/>
    </location>
</feature>
<dbReference type="FunFam" id="2.130.10.10:FF:000034">
    <property type="entry name" value="Pre-mRNA-processing factor 17, putative"/>
    <property type="match status" value="1"/>
</dbReference>
<keyword evidence="4" id="KW-0747">Spliceosome</keyword>
<dbReference type="SMART" id="SM00320">
    <property type="entry name" value="WD40"/>
    <property type="match status" value="7"/>
</dbReference>